<dbReference type="EMBL" id="CP111016">
    <property type="protein sequence ID" value="WAR04223.1"/>
    <property type="molecule type" value="Genomic_DNA"/>
</dbReference>
<accession>A0ABY7E606</accession>
<evidence type="ECO:0000313" key="2">
    <source>
        <dbReference type="Proteomes" id="UP001164746"/>
    </source>
</evidence>
<dbReference type="PANTHER" id="PTHR47526">
    <property type="entry name" value="ATP-DEPENDENT DNA HELICASE"/>
    <property type="match status" value="1"/>
</dbReference>
<sequence length="206" mass="23293">MIIGGCDPYEAKLACTQNVDIFPSVTYSDIVNYLLFTQSTYSAADLTSYKSLGAYNKLFVCGWVRDTAGIVQGDYLVVTAKVLHSQRMREKPLRPWTIGKRDYKIVAAHCNCITSLAKACSHIAAFLFFFEAAVKIRDSNTVTEEKAYCLLPSACKSIEYKEVRELDVSKNSKEADGRQDRSCKFCYSCHTRCRVYKNTNSSWSFK</sequence>
<reference evidence="1" key="1">
    <citation type="submission" date="2022-11" db="EMBL/GenBank/DDBJ databases">
        <title>Centuries of genome instability and evolution in soft-shell clam transmissible cancer (bioRxiv).</title>
        <authorList>
            <person name="Hart S.F.M."/>
            <person name="Yonemitsu M.A."/>
            <person name="Giersch R.M."/>
            <person name="Beal B.F."/>
            <person name="Arriagada G."/>
            <person name="Davis B.W."/>
            <person name="Ostrander E.A."/>
            <person name="Goff S.P."/>
            <person name="Metzger M.J."/>
        </authorList>
    </citation>
    <scope>NUCLEOTIDE SEQUENCE</scope>
    <source>
        <strain evidence="1">MELC-2E11</strain>
        <tissue evidence="1">Siphon/mantle</tissue>
    </source>
</reference>
<gene>
    <name evidence="1" type="ORF">MAR_019592</name>
</gene>
<organism evidence="1 2">
    <name type="scientific">Mya arenaria</name>
    <name type="common">Soft-shell clam</name>
    <dbReference type="NCBI Taxonomy" id="6604"/>
    <lineage>
        <taxon>Eukaryota</taxon>
        <taxon>Metazoa</taxon>
        <taxon>Spiralia</taxon>
        <taxon>Lophotrochozoa</taxon>
        <taxon>Mollusca</taxon>
        <taxon>Bivalvia</taxon>
        <taxon>Autobranchia</taxon>
        <taxon>Heteroconchia</taxon>
        <taxon>Euheterodonta</taxon>
        <taxon>Imparidentia</taxon>
        <taxon>Neoheterodontei</taxon>
        <taxon>Myida</taxon>
        <taxon>Myoidea</taxon>
        <taxon>Myidae</taxon>
        <taxon>Mya</taxon>
    </lineage>
</organism>
<protein>
    <recommendedName>
        <fullName evidence="3">SWIM-type domain-containing protein</fullName>
    </recommendedName>
</protein>
<proteinExistence type="predicted"/>
<evidence type="ECO:0008006" key="3">
    <source>
        <dbReference type="Google" id="ProtNLM"/>
    </source>
</evidence>
<dbReference type="Proteomes" id="UP001164746">
    <property type="component" value="Chromosome 5"/>
</dbReference>
<evidence type="ECO:0000313" key="1">
    <source>
        <dbReference type="EMBL" id="WAR04223.1"/>
    </source>
</evidence>
<dbReference type="PANTHER" id="PTHR47526:SF4">
    <property type="entry name" value="SWIM-TYPE DOMAIN-CONTAINING PROTEIN"/>
    <property type="match status" value="1"/>
</dbReference>
<name>A0ABY7E606_MYAAR</name>
<keyword evidence="2" id="KW-1185">Reference proteome</keyword>